<sequence precursor="true">MSGANRSLWGVMLVGFAFAMPAWAQQSASTQQTASAQQTGVATFLNPNPTMTVRLPTKPKNALGWTMKVQASPHLSADTMRIEIDFASTGGPTTADQAFLVRLTPKPQGHSPPQAAVIVSLPIDIPQGTQRMRLSRHAPKSSYGNLYEIQVFQDGRRLPDCEATIGEAISYLESAVYLNTMEQSRIRLLWVNSDADQSSRSDSIKHLMVLDQPETLFATESPQQWLDRIDNVESLTGTRQVSAVEPNDLPESWLAYLAYDTVVIHRQEYDRLIQSNSPSADALRSWNQCGGTLIIRGGSVADFAKRVASSQASEIGSIPSPEAIESAWIALDGKAGNFRQYHEPNDRQFESLIQYANLSDEQVGQWKEWFPEGARMITDSLQRYTPTQVLAPDGVRSETNLAGTIIHLGQQDADAAIEMLQWSAAEYLAGWKRHRLTRSGVEPILGSSRFFQWVIPGVAQPPVYTFMGLLGVFVILVGPVAYRKTAKAGRSYLMFAIAPVLAIATTLAMLVYGVIADGFGTQTRIRQVTWVDGETGNAITRTRSTYFAGIRPSAGLMFPGDADVTFYPDNQQRSWEERLEDRFQPQGEVVVTDDDIRLNQDFLPSRQQRQFVTHHPRPKIGRVVVEADESDQANDSGNTDADQLKSIRLRNEFATSITEVLVCDDRGDYYFVDEIAPGQTTTASELTDKEASERLGEMYKRQWLVSSIVDRRQNQTNSARNYSGESFDLLSDQVNQLDTIAKPTDGIFEFELQMRMQLGSKLPRKSFFCLTELTDDAIAVDGAVATESIHYVMGNLP</sequence>
<feature type="signal peptide" evidence="2">
    <location>
        <begin position="1"/>
        <end position="24"/>
    </location>
</feature>
<dbReference type="OrthoDB" id="269524at2"/>
<organism evidence="3 4">
    <name type="scientific">Neorhodopirellula pilleata</name>
    <dbReference type="NCBI Taxonomy" id="2714738"/>
    <lineage>
        <taxon>Bacteria</taxon>
        <taxon>Pseudomonadati</taxon>
        <taxon>Planctomycetota</taxon>
        <taxon>Planctomycetia</taxon>
        <taxon>Pirellulales</taxon>
        <taxon>Pirellulaceae</taxon>
        <taxon>Neorhodopirellula</taxon>
    </lineage>
</organism>
<feature type="transmembrane region" description="Helical" evidence="1">
    <location>
        <begin position="494"/>
        <end position="515"/>
    </location>
</feature>
<evidence type="ECO:0000256" key="1">
    <source>
        <dbReference type="SAM" id="Phobius"/>
    </source>
</evidence>
<keyword evidence="1" id="KW-0472">Membrane</keyword>
<keyword evidence="1" id="KW-0812">Transmembrane</keyword>
<feature type="chain" id="PRO_5023107331" evidence="2">
    <location>
        <begin position="25"/>
        <end position="797"/>
    </location>
</feature>
<keyword evidence="1" id="KW-1133">Transmembrane helix</keyword>
<proteinExistence type="predicted"/>
<dbReference type="EMBL" id="SJPM01000002">
    <property type="protein sequence ID" value="TWU01423.1"/>
    <property type="molecule type" value="Genomic_DNA"/>
</dbReference>
<dbReference type="RefSeq" id="WP_146576729.1">
    <property type="nucleotide sequence ID" value="NZ_SJPM01000002.1"/>
</dbReference>
<reference evidence="3 4" key="1">
    <citation type="submission" date="2019-02" db="EMBL/GenBank/DDBJ databases">
        <title>Deep-cultivation of Planctomycetes and their phenomic and genomic characterization uncovers novel biology.</title>
        <authorList>
            <person name="Wiegand S."/>
            <person name="Jogler M."/>
            <person name="Boedeker C."/>
            <person name="Pinto D."/>
            <person name="Vollmers J."/>
            <person name="Rivas-Marin E."/>
            <person name="Kohn T."/>
            <person name="Peeters S.H."/>
            <person name="Heuer A."/>
            <person name="Rast P."/>
            <person name="Oberbeckmann S."/>
            <person name="Bunk B."/>
            <person name="Jeske O."/>
            <person name="Meyerdierks A."/>
            <person name="Storesund J.E."/>
            <person name="Kallscheuer N."/>
            <person name="Luecker S."/>
            <person name="Lage O.M."/>
            <person name="Pohl T."/>
            <person name="Merkel B.J."/>
            <person name="Hornburger P."/>
            <person name="Mueller R.-W."/>
            <person name="Bruemmer F."/>
            <person name="Labrenz M."/>
            <person name="Spormann A.M."/>
            <person name="Op Den Camp H."/>
            <person name="Overmann J."/>
            <person name="Amann R."/>
            <person name="Jetten M.S.M."/>
            <person name="Mascher T."/>
            <person name="Medema M.H."/>
            <person name="Devos D.P."/>
            <person name="Kaster A.-K."/>
            <person name="Ovreas L."/>
            <person name="Rohde M."/>
            <person name="Galperin M.Y."/>
            <person name="Jogler C."/>
        </authorList>
    </citation>
    <scope>NUCLEOTIDE SEQUENCE [LARGE SCALE GENOMIC DNA]</scope>
    <source>
        <strain evidence="3 4">Pla100</strain>
    </source>
</reference>
<evidence type="ECO:0000256" key="2">
    <source>
        <dbReference type="SAM" id="SignalP"/>
    </source>
</evidence>
<evidence type="ECO:0000313" key="3">
    <source>
        <dbReference type="EMBL" id="TWU01423.1"/>
    </source>
</evidence>
<accession>A0A5C6AN00</accession>
<gene>
    <name evidence="3" type="ORF">Pla100_11500</name>
</gene>
<protein>
    <submittedName>
        <fullName evidence="3">Uncharacterized protein</fullName>
    </submittedName>
</protein>
<name>A0A5C6AN00_9BACT</name>
<keyword evidence="4" id="KW-1185">Reference proteome</keyword>
<dbReference type="AlphaFoldDB" id="A0A5C6AN00"/>
<keyword evidence="2" id="KW-0732">Signal</keyword>
<evidence type="ECO:0000313" key="4">
    <source>
        <dbReference type="Proteomes" id="UP000316213"/>
    </source>
</evidence>
<feature type="transmembrane region" description="Helical" evidence="1">
    <location>
        <begin position="463"/>
        <end position="482"/>
    </location>
</feature>
<dbReference type="Proteomes" id="UP000316213">
    <property type="component" value="Unassembled WGS sequence"/>
</dbReference>
<comment type="caution">
    <text evidence="3">The sequence shown here is derived from an EMBL/GenBank/DDBJ whole genome shotgun (WGS) entry which is preliminary data.</text>
</comment>